<evidence type="ECO:0000256" key="1">
    <source>
        <dbReference type="ARBA" id="ARBA00007435"/>
    </source>
</evidence>
<reference evidence="3 4" key="1">
    <citation type="journal article" date="2016" name="Nat. Commun.">
        <title>Thousands of microbial genomes shed light on interconnected biogeochemical processes in an aquifer system.</title>
        <authorList>
            <person name="Anantharaman K."/>
            <person name="Brown C.T."/>
            <person name="Hug L.A."/>
            <person name="Sharon I."/>
            <person name="Castelle C.J."/>
            <person name="Probst A.J."/>
            <person name="Thomas B.C."/>
            <person name="Singh A."/>
            <person name="Wilkins M.J."/>
            <person name="Karaoz U."/>
            <person name="Brodie E.L."/>
            <person name="Williams K.H."/>
            <person name="Hubbard S.S."/>
            <person name="Banfield J.F."/>
        </authorList>
    </citation>
    <scope>NUCLEOTIDE SEQUENCE [LARGE SCALE GENOMIC DNA]</scope>
</reference>
<gene>
    <name evidence="3" type="ORF">A3A93_02450</name>
</gene>
<dbReference type="CDD" id="cd10448">
    <property type="entry name" value="GIY-YIG_unchar_3"/>
    <property type="match status" value="1"/>
</dbReference>
<dbReference type="InterPro" id="IPR035901">
    <property type="entry name" value="GIY-YIG_endonuc_sf"/>
</dbReference>
<comment type="similarity">
    <text evidence="1">Belongs to the UPF0213 family.</text>
</comment>
<name>A0A1F7IZY9_9BACT</name>
<dbReference type="AlphaFoldDB" id="A0A1F7IZY9"/>
<dbReference type="STRING" id="1802061.A3A93_02450"/>
<keyword evidence="3" id="KW-0540">Nuclease</keyword>
<evidence type="ECO:0000313" key="3">
    <source>
        <dbReference type="EMBL" id="OGK48930.1"/>
    </source>
</evidence>
<dbReference type="Gene3D" id="3.40.1440.10">
    <property type="entry name" value="GIY-YIG endonuclease"/>
    <property type="match status" value="1"/>
</dbReference>
<dbReference type="GO" id="GO:0004519">
    <property type="term" value="F:endonuclease activity"/>
    <property type="evidence" value="ECO:0007669"/>
    <property type="project" value="UniProtKB-KW"/>
</dbReference>
<proteinExistence type="inferred from homology"/>
<sequence>MKNIGFIYILTSQNNTIFYIGVTENLIKRIFEHKQKKVVGFTQKYNLTKLVYYEYFENIVLAIKREKQLKNWHRDWKINLIKQKNPDFRDLFQELVDAETDST</sequence>
<protein>
    <submittedName>
        <fullName evidence="3">Endonuclease</fullName>
    </submittedName>
</protein>
<dbReference type="Pfam" id="PF01541">
    <property type="entry name" value="GIY-YIG"/>
    <property type="match status" value="1"/>
</dbReference>
<comment type="caution">
    <text evidence="3">The sequence shown here is derived from an EMBL/GenBank/DDBJ whole genome shotgun (WGS) entry which is preliminary data.</text>
</comment>
<evidence type="ECO:0000313" key="4">
    <source>
        <dbReference type="Proteomes" id="UP000177141"/>
    </source>
</evidence>
<organism evidence="3 4">
    <name type="scientific">Candidatus Roizmanbacteria bacterium RIFCSPLOWO2_01_FULL_38_12</name>
    <dbReference type="NCBI Taxonomy" id="1802061"/>
    <lineage>
        <taxon>Bacteria</taxon>
        <taxon>Candidatus Roizmaniibacteriota</taxon>
    </lineage>
</organism>
<dbReference type="InterPro" id="IPR000305">
    <property type="entry name" value="GIY-YIG_endonuc"/>
</dbReference>
<dbReference type="SUPFAM" id="SSF82771">
    <property type="entry name" value="GIY-YIG endonuclease"/>
    <property type="match status" value="1"/>
</dbReference>
<keyword evidence="3" id="KW-0255">Endonuclease</keyword>
<accession>A0A1F7IZY9</accession>
<dbReference type="PROSITE" id="PS50164">
    <property type="entry name" value="GIY_YIG"/>
    <property type="match status" value="1"/>
</dbReference>
<dbReference type="Proteomes" id="UP000177141">
    <property type="component" value="Unassembled WGS sequence"/>
</dbReference>
<evidence type="ECO:0000259" key="2">
    <source>
        <dbReference type="PROSITE" id="PS50164"/>
    </source>
</evidence>
<feature type="domain" description="GIY-YIG" evidence="2">
    <location>
        <begin position="3"/>
        <end position="80"/>
    </location>
</feature>
<dbReference type="PANTHER" id="PTHR34477">
    <property type="entry name" value="UPF0213 PROTEIN YHBQ"/>
    <property type="match status" value="1"/>
</dbReference>
<dbReference type="InterPro" id="IPR050190">
    <property type="entry name" value="UPF0213_domain"/>
</dbReference>
<keyword evidence="3" id="KW-0378">Hydrolase</keyword>
<dbReference type="PANTHER" id="PTHR34477:SF5">
    <property type="entry name" value="BSL5627 PROTEIN"/>
    <property type="match status" value="1"/>
</dbReference>
<dbReference type="EMBL" id="MGAL01000009">
    <property type="protein sequence ID" value="OGK48930.1"/>
    <property type="molecule type" value="Genomic_DNA"/>
</dbReference>